<name>A0A1H2R9R3_9RHOB</name>
<dbReference type="Proteomes" id="UP000198539">
    <property type="component" value="Unassembled WGS sequence"/>
</dbReference>
<reference evidence="2 3" key="1">
    <citation type="submission" date="2016-10" db="EMBL/GenBank/DDBJ databases">
        <authorList>
            <person name="de Groot N.N."/>
        </authorList>
    </citation>
    <scope>NUCLEOTIDE SEQUENCE [LARGE SCALE GENOMIC DNA]</scope>
    <source>
        <strain evidence="2 3">CGMCC 1.8894</strain>
    </source>
</reference>
<sequence length="261" mass="26562">MSIAEGQASGTGQGAGAHSAAHIFAALDATWPAARVTQQGPWLLRDGQGGGQRVSATLLAPGMDAAAISADDVTQAEGAQAAATGQPPLFALRGVDHAPLDALLAARGYVINDPTVIYAAPTAALAIEPGPVSLFPLWPPLAIMRDLWAAAGTGPARLAVMERACAPKAGLIARQSDRAVGVGFVACHDGIAMLHAVEVSPAFRRQGIGARIVTGAAWWAQAEGATTFALAVTAGNAGARALYARLGMTQVASYHYRLKSA</sequence>
<protein>
    <submittedName>
        <fullName evidence="2">Ribosomal protein S18 acetylase RimI</fullName>
    </submittedName>
</protein>
<dbReference type="PANTHER" id="PTHR43072:SF60">
    <property type="entry name" value="L-2,4-DIAMINOBUTYRIC ACID ACETYLTRANSFERASE"/>
    <property type="match status" value="1"/>
</dbReference>
<dbReference type="GO" id="GO:0016747">
    <property type="term" value="F:acyltransferase activity, transferring groups other than amino-acyl groups"/>
    <property type="evidence" value="ECO:0007669"/>
    <property type="project" value="InterPro"/>
</dbReference>
<dbReference type="GO" id="GO:0005840">
    <property type="term" value="C:ribosome"/>
    <property type="evidence" value="ECO:0007669"/>
    <property type="project" value="UniProtKB-KW"/>
</dbReference>
<keyword evidence="2" id="KW-0689">Ribosomal protein</keyword>
<organism evidence="2 3">
    <name type="scientific">Roseicitreum antarcticum</name>
    <dbReference type="NCBI Taxonomy" id="564137"/>
    <lineage>
        <taxon>Bacteria</taxon>
        <taxon>Pseudomonadati</taxon>
        <taxon>Pseudomonadota</taxon>
        <taxon>Alphaproteobacteria</taxon>
        <taxon>Rhodobacterales</taxon>
        <taxon>Paracoccaceae</taxon>
        <taxon>Roseicitreum</taxon>
    </lineage>
</organism>
<dbReference type="CDD" id="cd04301">
    <property type="entry name" value="NAT_SF"/>
    <property type="match status" value="1"/>
</dbReference>
<dbReference type="OrthoDB" id="7301318at2"/>
<dbReference type="InterPro" id="IPR016181">
    <property type="entry name" value="Acyl_CoA_acyltransferase"/>
</dbReference>
<evidence type="ECO:0000259" key="1">
    <source>
        <dbReference type="PROSITE" id="PS51186"/>
    </source>
</evidence>
<dbReference type="PANTHER" id="PTHR43072">
    <property type="entry name" value="N-ACETYLTRANSFERASE"/>
    <property type="match status" value="1"/>
</dbReference>
<dbReference type="Pfam" id="PF00583">
    <property type="entry name" value="Acetyltransf_1"/>
    <property type="match status" value="1"/>
</dbReference>
<keyword evidence="2" id="KW-0687">Ribonucleoprotein</keyword>
<accession>A0A1H2R9R3</accession>
<proteinExistence type="predicted"/>
<dbReference type="STRING" id="564137.SAMN04488238_101225"/>
<dbReference type="PROSITE" id="PS51186">
    <property type="entry name" value="GNAT"/>
    <property type="match status" value="1"/>
</dbReference>
<evidence type="ECO:0000313" key="2">
    <source>
        <dbReference type="EMBL" id="SDW15594.1"/>
    </source>
</evidence>
<evidence type="ECO:0000313" key="3">
    <source>
        <dbReference type="Proteomes" id="UP000198539"/>
    </source>
</evidence>
<dbReference type="SUPFAM" id="SSF55729">
    <property type="entry name" value="Acyl-CoA N-acyltransferases (Nat)"/>
    <property type="match status" value="1"/>
</dbReference>
<dbReference type="EMBL" id="FNOM01000001">
    <property type="protein sequence ID" value="SDW15594.1"/>
    <property type="molecule type" value="Genomic_DNA"/>
</dbReference>
<dbReference type="InterPro" id="IPR000182">
    <property type="entry name" value="GNAT_dom"/>
</dbReference>
<keyword evidence="3" id="KW-1185">Reference proteome</keyword>
<feature type="domain" description="N-acetyltransferase" evidence="1">
    <location>
        <begin position="114"/>
        <end position="261"/>
    </location>
</feature>
<dbReference type="AlphaFoldDB" id="A0A1H2R9R3"/>
<dbReference type="RefSeq" id="WP_092884542.1">
    <property type="nucleotide sequence ID" value="NZ_CP061498.1"/>
</dbReference>
<gene>
    <name evidence="2" type="ORF">SAMN04488238_101225</name>
</gene>
<dbReference type="Gene3D" id="3.40.630.30">
    <property type="match status" value="1"/>
</dbReference>